<dbReference type="FunCoup" id="A0A059BTX4">
    <property type="interactions" value="1477"/>
</dbReference>
<dbReference type="GO" id="GO:0051301">
    <property type="term" value="P:cell division"/>
    <property type="evidence" value="ECO:0007669"/>
    <property type="project" value="UniProtKB-KW"/>
</dbReference>
<dbReference type="InterPro" id="IPR011989">
    <property type="entry name" value="ARM-like"/>
</dbReference>
<keyword evidence="6" id="KW-0226">DNA condensation</keyword>
<comment type="subcellular location">
    <subcellularLocation>
        <location evidence="1">Chromosome</location>
    </subcellularLocation>
</comment>
<keyword evidence="7" id="KW-0131">Cell cycle</keyword>
<feature type="domain" description="Nuclear condensin complex subunit 3 C-terminal" evidence="9">
    <location>
        <begin position="526"/>
        <end position="872"/>
    </location>
</feature>
<evidence type="ECO:0000256" key="3">
    <source>
        <dbReference type="ARBA" id="ARBA00022454"/>
    </source>
</evidence>
<evidence type="ECO:0000256" key="1">
    <source>
        <dbReference type="ARBA" id="ARBA00004286"/>
    </source>
</evidence>
<dbReference type="STRING" id="71139.A0A059BTX4"/>
<organism evidence="10">
    <name type="scientific">Eucalyptus grandis</name>
    <name type="common">Flooded gum</name>
    <dbReference type="NCBI Taxonomy" id="71139"/>
    <lineage>
        <taxon>Eukaryota</taxon>
        <taxon>Viridiplantae</taxon>
        <taxon>Streptophyta</taxon>
        <taxon>Embryophyta</taxon>
        <taxon>Tracheophyta</taxon>
        <taxon>Spermatophyta</taxon>
        <taxon>Magnoliopsida</taxon>
        <taxon>eudicotyledons</taxon>
        <taxon>Gunneridae</taxon>
        <taxon>Pentapetalae</taxon>
        <taxon>rosids</taxon>
        <taxon>malvids</taxon>
        <taxon>Myrtales</taxon>
        <taxon>Myrtaceae</taxon>
        <taxon>Myrtoideae</taxon>
        <taxon>Eucalypteae</taxon>
        <taxon>Eucalyptus</taxon>
    </lineage>
</organism>
<dbReference type="GO" id="GO:0007076">
    <property type="term" value="P:mitotic chromosome condensation"/>
    <property type="evidence" value="ECO:0000318"/>
    <property type="project" value="GO_Central"/>
</dbReference>
<dbReference type="PANTHER" id="PTHR14418">
    <property type="entry name" value="CONDENSIN COMPLEX SUBUNIT 3-RELATED"/>
    <property type="match status" value="1"/>
</dbReference>
<feature type="compositionally biased region" description="Polar residues" evidence="8">
    <location>
        <begin position="979"/>
        <end position="998"/>
    </location>
</feature>
<evidence type="ECO:0000256" key="4">
    <source>
        <dbReference type="ARBA" id="ARBA00022618"/>
    </source>
</evidence>
<dbReference type="Pfam" id="PF12719">
    <property type="entry name" value="Cnd3"/>
    <property type="match status" value="1"/>
</dbReference>
<comment type="similarity">
    <text evidence="2">Belongs to the CND3 (condensin subunit 3) family.</text>
</comment>
<dbReference type="PANTHER" id="PTHR14418:SF5">
    <property type="entry name" value="CONDENSIN COMPLEX SUBUNIT 3"/>
    <property type="match status" value="1"/>
</dbReference>
<keyword evidence="4" id="KW-0132">Cell division</keyword>
<dbReference type="Gene3D" id="1.25.10.10">
    <property type="entry name" value="Leucine-rich Repeat Variant"/>
    <property type="match status" value="1"/>
</dbReference>
<dbReference type="InterPro" id="IPR027165">
    <property type="entry name" value="CND3"/>
</dbReference>
<dbReference type="AlphaFoldDB" id="A0A059BTX4"/>
<dbReference type="InterPro" id="IPR025977">
    <property type="entry name" value="Cnd3_C"/>
</dbReference>
<keyword evidence="5" id="KW-0498">Mitosis</keyword>
<evidence type="ECO:0000259" key="9">
    <source>
        <dbReference type="Pfam" id="PF12719"/>
    </source>
</evidence>
<gene>
    <name evidence="10" type="ORF">EUGRSUZ_F02871</name>
</gene>
<protein>
    <recommendedName>
        <fullName evidence="9">Nuclear condensin complex subunit 3 C-terminal domain-containing protein</fullName>
    </recommendedName>
</protein>
<evidence type="ECO:0000256" key="2">
    <source>
        <dbReference type="ARBA" id="ARBA00006533"/>
    </source>
</evidence>
<evidence type="ECO:0000256" key="8">
    <source>
        <dbReference type="SAM" id="MobiDB-lite"/>
    </source>
</evidence>
<evidence type="ECO:0000256" key="7">
    <source>
        <dbReference type="ARBA" id="ARBA00023306"/>
    </source>
</evidence>
<dbReference type="InterPro" id="IPR016024">
    <property type="entry name" value="ARM-type_fold"/>
</dbReference>
<feature type="compositionally biased region" description="Acidic residues" evidence="8">
    <location>
        <begin position="1014"/>
        <end position="1039"/>
    </location>
</feature>
<sequence>MGAGAAEGDEQLLTRKIARILDEARASHATHNRKLKELAALRSHPDFFASFSRTLAPLFDFRQRNPSAERIVRFVAAFVGARAPKAASSGGCDGGAFLEKFLGFLLVAASASNKTARFRACQIISEIILRLPDDAEVDDQVWDEVIEGMILRVKDKAPVVRMFAIRALSRFVNDSENTDILDLFLEAIPLEPSAEVRKTLVLSLPPSNATSQAIIDCTLDVSDSVRKAAYCVLANKFPLQTLSIKHRTIILRRGLADRSVAVAKECLKLMRDEWLLKCCQGDPIELLKYLDVETYESVGESVMEALLKAGFVKIREDESIQHYIGPHSDKNEAGELSAGTQSIRLMEAEATLYWRVVCRHLQTEAHEKGSEAASTMGTEAAVYAAKASDDNDLLERILPATVSDYINLVKVHIGAGPNYRFTSRQLLLVGTSLDFSDATNRKVARIFVQELLQKPLEHELDDGGNMVAIGDGINLGGDREWATAVTGLARKVHCVAGEFEEVFSQVVEELAQPCRERAADFLQWMHCLAVTSLLLENSKSLRWLQGKAIESEEILRSLLLPGAKHVHLDVQRVATRCLGLFGLLERKPSEDLVKQLRLSLIKGPPLISREACRALVDLMMWHGPQEIDRALGNDDSTQFEIQKVDSLPSNGSDMEESVNTDALNLLCGGFDRDEWVKVVSDENESVCAVLGEGLAKMLLLNDKYPSISKNSQASVLRRLICLYFSNETKDLHRLRQCLSVFFEHYPALSVHNKAILCKAFIPVMRSMWPGIDNNTGNSPSVVSSMRKRAIQASRFMLQMMQTPMYPKETEAQDGNPNSAEATNGFAQSNLENGEEGLAIRIAAEVARFPGKKTAAERSYIAALCRVLVLLNLGSSDQEAVKLLRSLLNHALVIVATEKDLVKDMKQFSERLKALDRHPDQELLQEQADVIFERLRVDFKLDVNNLIAVPQTPVPCSTRAARTRRRVRRESSSSDDESSPNTIVPSVPTTVGARSQRASKTAALSKMTANKDIRIDEEEGEESSGLTSEEDSDDSEEDAS</sequence>
<proteinExistence type="inferred from homology"/>
<dbReference type="SUPFAM" id="SSF48371">
    <property type="entry name" value="ARM repeat"/>
    <property type="match status" value="1"/>
</dbReference>
<dbReference type="GO" id="GO:0000793">
    <property type="term" value="C:condensed chromosome"/>
    <property type="evidence" value="ECO:0000318"/>
    <property type="project" value="GO_Central"/>
</dbReference>
<evidence type="ECO:0000313" key="10">
    <source>
        <dbReference type="EMBL" id="KCW69391.1"/>
    </source>
</evidence>
<name>A0A059BTX4_EUCGR</name>
<dbReference type="GO" id="GO:0000796">
    <property type="term" value="C:condensin complex"/>
    <property type="evidence" value="ECO:0007669"/>
    <property type="project" value="InterPro"/>
</dbReference>
<dbReference type="EMBL" id="KK198758">
    <property type="protein sequence ID" value="KCW69391.1"/>
    <property type="molecule type" value="Genomic_DNA"/>
</dbReference>
<feature type="region of interest" description="Disordered" evidence="8">
    <location>
        <begin position="956"/>
        <end position="1039"/>
    </location>
</feature>
<evidence type="ECO:0000256" key="5">
    <source>
        <dbReference type="ARBA" id="ARBA00022776"/>
    </source>
</evidence>
<accession>A0A059BTX4</accession>
<dbReference type="Gramene" id="KCW69391">
    <property type="protein sequence ID" value="KCW69391"/>
    <property type="gene ID" value="EUGRSUZ_F02871"/>
</dbReference>
<evidence type="ECO:0000256" key="6">
    <source>
        <dbReference type="ARBA" id="ARBA00023067"/>
    </source>
</evidence>
<reference evidence="10" key="1">
    <citation type="submission" date="2013-07" db="EMBL/GenBank/DDBJ databases">
        <title>The genome of Eucalyptus grandis.</title>
        <authorList>
            <person name="Schmutz J."/>
            <person name="Hayes R."/>
            <person name="Myburg A."/>
            <person name="Tuskan G."/>
            <person name="Grattapaglia D."/>
            <person name="Rokhsar D.S."/>
        </authorList>
    </citation>
    <scope>NUCLEOTIDE SEQUENCE</scope>
    <source>
        <tissue evidence="10">Leaf extractions</tissue>
    </source>
</reference>
<dbReference type="InParanoid" id="A0A059BTX4"/>
<keyword evidence="3" id="KW-0158">Chromosome</keyword>